<dbReference type="Proteomes" id="UP000294555">
    <property type="component" value="Unassembled WGS sequence"/>
</dbReference>
<protein>
    <recommendedName>
        <fullName evidence="5">DUF2057 domain-containing protein</fullName>
    </recommendedName>
</protein>
<accession>A0A4R1NGD5</accession>
<keyword evidence="4" id="KW-1185">Reference proteome</keyword>
<dbReference type="RefSeq" id="WP_132922597.1">
    <property type="nucleotide sequence ID" value="NZ_SJOI01000001.1"/>
</dbReference>
<dbReference type="PANTHER" id="PTHR38108:SF1">
    <property type="entry name" value="UPF0319 PROTEIN YCCT"/>
    <property type="match status" value="1"/>
</dbReference>
<proteinExistence type="inferred from homology"/>
<evidence type="ECO:0000256" key="1">
    <source>
        <dbReference type="ARBA" id="ARBA00008490"/>
    </source>
</evidence>
<comment type="caution">
    <text evidence="3">The sequence shown here is derived from an EMBL/GenBank/DDBJ whole genome shotgun (WGS) entry which is preliminary data.</text>
</comment>
<keyword evidence="2" id="KW-0732">Signal</keyword>
<comment type="similarity">
    <text evidence="1">Belongs to the UPF0319 family.</text>
</comment>
<evidence type="ECO:0000313" key="4">
    <source>
        <dbReference type="Proteomes" id="UP000294555"/>
    </source>
</evidence>
<reference evidence="3 4" key="1">
    <citation type="submission" date="2019-02" db="EMBL/GenBank/DDBJ databases">
        <title>Investigation of anaerobic lignin degradation for improved lignocellulosic biofuels.</title>
        <authorList>
            <person name="Deangelis K."/>
        </authorList>
    </citation>
    <scope>NUCLEOTIDE SEQUENCE [LARGE SCALE GENOMIC DNA]</scope>
    <source>
        <strain evidence="3 4">159R</strain>
    </source>
</reference>
<dbReference type="Pfam" id="PF09829">
    <property type="entry name" value="DUF2057"/>
    <property type="match status" value="1"/>
</dbReference>
<dbReference type="AlphaFoldDB" id="A0A4R1NGD5"/>
<dbReference type="PANTHER" id="PTHR38108">
    <property type="entry name" value="UPF0319 PROTEIN YCCT"/>
    <property type="match status" value="1"/>
</dbReference>
<dbReference type="InterPro" id="IPR018635">
    <property type="entry name" value="UPF0319"/>
</dbReference>
<dbReference type="OrthoDB" id="6428208at2"/>
<evidence type="ECO:0000256" key="2">
    <source>
        <dbReference type="ARBA" id="ARBA00022729"/>
    </source>
</evidence>
<organism evidence="3 4">
    <name type="scientific">Sodalis ligni</name>
    <dbReference type="NCBI Taxonomy" id="2697027"/>
    <lineage>
        <taxon>Bacteria</taxon>
        <taxon>Pseudomonadati</taxon>
        <taxon>Pseudomonadota</taxon>
        <taxon>Gammaproteobacteria</taxon>
        <taxon>Enterobacterales</taxon>
        <taxon>Bruguierivoracaceae</taxon>
        <taxon>Sodalis</taxon>
    </lineage>
</organism>
<evidence type="ECO:0008006" key="5">
    <source>
        <dbReference type="Google" id="ProtNLM"/>
    </source>
</evidence>
<dbReference type="EMBL" id="SJOI01000001">
    <property type="protein sequence ID" value="TCL03756.1"/>
    <property type="molecule type" value="Genomic_DNA"/>
</dbReference>
<name>A0A4R1NGD5_9GAMM</name>
<sequence length="208" mass="23359">MNFLRVIVIGISLFTGLPALATTLQLPQAMELLIVDGTPVNSILLRGAGNLELAQGGHQLVFTLNRRAYHDYDRLGIYRPFYLIVLFDTWNAHRLRFRLPPLTTRDEIDHFISLPVLTLLDEHDAAVNAAYSRLPVGNEGVMAALRHHEREYGATLPMPPRFPAPNESPAADAWIASPLQNSTAAHIEQMLRFWFLPSGSSTRPQWLD</sequence>
<gene>
    <name evidence="3" type="ORF">EZJ58_1840</name>
</gene>
<evidence type="ECO:0000313" key="3">
    <source>
        <dbReference type="EMBL" id="TCL03756.1"/>
    </source>
</evidence>